<name>A0A087SYT0_STEMI</name>
<dbReference type="OrthoDB" id="10490825at2759"/>
<dbReference type="Proteomes" id="UP000054359">
    <property type="component" value="Unassembled WGS sequence"/>
</dbReference>
<reference evidence="1 2" key="1">
    <citation type="submission" date="2013-11" db="EMBL/GenBank/DDBJ databases">
        <title>Genome sequencing of Stegodyphus mimosarum.</title>
        <authorList>
            <person name="Bechsgaard J."/>
        </authorList>
    </citation>
    <scope>NUCLEOTIDE SEQUENCE [LARGE SCALE GENOMIC DNA]</scope>
</reference>
<dbReference type="EMBL" id="KK112589">
    <property type="protein sequence ID" value="KFM58019.1"/>
    <property type="molecule type" value="Genomic_DNA"/>
</dbReference>
<proteinExistence type="predicted"/>
<evidence type="ECO:0000313" key="2">
    <source>
        <dbReference type="Proteomes" id="UP000054359"/>
    </source>
</evidence>
<feature type="non-terminal residue" evidence="1">
    <location>
        <position position="120"/>
    </location>
</feature>
<sequence length="120" mass="13506">MPPMKADLSGSMKLCPCDAKTMKSRTGNMRNGTWKASFEIPILSALGENTTDENELFELVKISGSAQMQEYLETDEDLYTEDTNDEIKSFISTVVDDANLYKNCWASSEENEEKDKKSET</sequence>
<protein>
    <submittedName>
        <fullName evidence="1">Uncharacterized protein</fullName>
    </submittedName>
</protein>
<organism evidence="1 2">
    <name type="scientific">Stegodyphus mimosarum</name>
    <name type="common">African social velvet spider</name>
    <dbReference type="NCBI Taxonomy" id="407821"/>
    <lineage>
        <taxon>Eukaryota</taxon>
        <taxon>Metazoa</taxon>
        <taxon>Ecdysozoa</taxon>
        <taxon>Arthropoda</taxon>
        <taxon>Chelicerata</taxon>
        <taxon>Arachnida</taxon>
        <taxon>Araneae</taxon>
        <taxon>Araneomorphae</taxon>
        <taxon>Entelegynae</taxon>
        <taxon>Eresoidea</taxon>
        <taxon>Eresidae</taxon>
        <taxon>Stegodyphus</taxon>
    </lineage>
</organism>
<accession>A0A087SYT0</accession>
<evidence type="ECO:0000313" key="1">
    <source>
        <dbReference type="EMBL" id="KFM58019.1"/>
    </source>
</evidence>
<dbReference type="AlphaFoldDB" id="A0A087SYT0"/>
<gene>
    <name evidence="1" type="ORF">X975_21489</name>
</gene>
<keyword evidence="2" id="KW-1185">Reference proteome</keyword>